<evidence type="ECO:0000313" key="3">
    <source>
        <dbReference type="Proteomes" id="UP000295280"/>
    </source>
</evidence>
<feature type="region of interest" description="Disordered" evidence="1">
    <location>
        <begin position="1"/>
        <end position="20"/>
    </location>
</feature>
<comment type="caution">
    <text evidence="2">The sequence shown here is derived from an EMBL/GenBank/DDBJ whole genome shotgun (WGS) entry which is preliminary data.</text>
</comment>
<dbReference type="EMBL" id="SCWD01000011">
    <property type="protein sequence ID" value="TDL94261.1"/>
    <property type="molecule type" value="Genomic_DNA"/>
</dbReference>
<evidence type="ECO:0000313" key="2">
    <source>
        <dbReference type="EMBL" id="TDL94261.1"/>
    </source>
</evidence>
<protein>
    <submittedName>
        <fullName evidence="2">Uncharacterized protein</fullName>
    </submittedName>
</protein>
<reference evidence="2 3" key="1">
    <citation type="submission" date="2019-01" db="EMBL/GenBank/DDBJ databases">
        <title>Draft genome sequences of the type strains of six Macrococcus species.</title>
        <authorList>
            <person name="Mazhar S."/>
            <person name="Altermann E."/>
            <person name="Hill C."/>
            <person name="Mcauliffe O."/>
        </authorList>
    </citation>
    <scope>NUCLEOTIDE SEQUENCE [LARGE SCALE GENOMIC DNA]</scope>
    <source>
        <strain evidence="2 3">ATCC 51828</strain>
    </source>
</reference>
<organism evidence="2 3">
    <name type="scientific">Macrococcus carouselicus</name>
    <dbReference type="NCBI Taxonomy" id="69969"/>
    <lineage>
        <taxon>Bacteria</taxon>
        <taxon>Bacillati</taxon>
        <taxon>Bacillota</taxon>
        <taxon>Bacilli</taxon>
        <taxon>Bacillales</taxon>
        <taxon>Staphylococcaceae</taxon>
        <taxon>Macrococcus</taxon>
    </lineage>
</organism>
<dbReference type="Proteomes" id="UP000295280">
    <property type="component" value="Unassembled WGS sequence"/>
</dbReference>
<dbReference type="AlphaFoldDB" id="A0A9Q8CJ02"/>
<keyword evidence="3" id="KW-1185">Reference proteome</keyword>
<evidence type="ECO:0000256" key="1">
    <source>
        <dbReference type="SAM" id="MobiDB-lite"/>
    </source>
</evidence>
<dbReference type="OrthoDB" id="10009617at2"/>
<name>A0A9Q8CJ02_9STAP</name>
<gene>
    <name evidence="2" type="ORF">ERX40_11025</name>
</gene>
<proteinExistence type="predicted"/>
<dbReference type="RefSeq" id="WP_133418541.1">
    <property type="nucleotide sequence ID" value="NZ_SCWD01000011.1"/>
</dbReference>
<accession>A0A9Q8CJ02</accession>
<sequence>MNEERKRFIQKQAKKQEPQIATNEHGEVITGQITVHQHPDDKAKPKKSSDPQFFNLMTEFQTNIFQYYDLTETEAGLVLQLCTYARFTTDYVDKNYIMYNRKPATNKDIAKILKISYYQFVQNYKKKLLATEVLLEDDNGMYLNNDVMNRGYLLDHHKSYRVFKKPVQELYDLFVQEGKPATAKHVGLFFSLIPFIYKQDNTLVMKEYNEELKRFVYHDYDSLAEALGKRNQKLKNRNYGTFQESIMKMNDVYFEASGTHLIYEVEIAVRPASIKDSKKRKEFRLVINPNVSFSSTPKVKKSLEKILLDIDLSNDFSSNKDNEENI</sequence>